<evidence type="ECO:0000313" key="2">
    <source>
        <dbReference type="EMBL" id="TKK89893.1"/>
    </source>
</evidence>
<dbReference type="OrthoDB" id="3542456at2"/>
<dbReference type="InterPro" id="IPR021737">
    <property type="entry name" value="Phage_phiKZ_Orf197"/>
</dbReference>
<gene>
    <name evidence="2" type="ORF">FDA94_08430</name>
</gene>
<proteinExistence type="predicted"/>
<accession>A0A4V5UZV5</accession>
<dbReference type="Proteomes" id="UP000308705">
    <property type="component" value="Unassembled WGS sequence"/>
</dbReference>
<sequence length="149" mass="16361">MSDRLAEFAAVYVTLYTTHMIVDHWIQTDHQACTKIQPGWAGRLANTTHVLTHVVLAFAGLMVLVWQLGAVFAPADVAIGLAVTGVTHWIADRRWPIQWLAAKTGRGRFAALGVPRPGHDDNPSIGTGAYVLDQTWHLAWLFVSALIIV</sequence>
<dbReference type="Pfam" id="PF11750">
    <property type="entry name" value="DUF3307"/>
    <property type="match status" value="1"/>
</dbReference>
<keyword evidence="1" id="KW-0812">Transmembrane</keyword>
<feature type="transmembrane region" description="Helical" evidence="1">
    <location>
        <begin position="44"/>
        <end position="66"/>
    </location>
</feature>
<name>A0A4V5UZV5_9ACTN</name>
<keyword evidence="1" id="KW-0472">Membrane</keyword>
<comment type="caution">
    <text evidence="2">The sequence shown here is derived from an EMBL/GenBank/DDBJ whole genome shotgun (WGS) entry which is preliminary data.</text>
</comment>
<dbReference type="RefSeq" id="WP_062340627.1">
    <property type="nucleotide sequence ID" value="NZ_SZQA01000005.1"/>
</dbReference>
<evidence type="ECO:0000313" key="3">
    <source>
        <dbReference type="Proteomes" id="UP000308705"/>
    </source>
</evidence>
<protein>
    <submittedName>
        <fullName evidence="2">DUF3307 domain-containing protein</fullName>
    </submittedName>
</protein>
<keyword evidence="1" id="KW-1133">Transmembrane helix</keyword>
<dbReference type="AlphaFoldDB" id="A0A4V5UZV5"/>
<dbReference type="EMBL" id="SZQA01000005">
    <property type="protein sequence ID" value="TKK89893.1"/>
    <property type="molecule type" value="Genomic_DNA"/>
</dbReference>
<reference evidence="2 3" key="1">
    <citation type="submission" date="2019-04" db="EMBL/GenBank/DDBJ databases">
        <title>Herbidospora sp. NEAU-GS14.nov., a novel actinomycete isolated from soil.</title>
        <authorList>
            <person name="Han L."/>
        </authorList>
    </citation>
    <scope>NUCLEOTIDE SEQUENCE [LARGE SCALE GENOMIC DNA]</scope>
    <source>
        <strain evidence="2 3">NEAU-GS14</strain>
    </source>
</reference>
<keyword evidence="3" id="KW-1185">Reference proteome</keyword>
<organism evidence="2 3">
    <name type="scientific">Herbidospora galbida</name>
    <dbReference type="NCBI Taxonomy" id="2575442"/>
    <lineage>
        <taxon>Bacteria</taxon>
        <taxon>Bacillati</taxon>
        <taxon>Actinomycetota</taxon>
        <taxon>Actinomycetes</taxon>
        <taxon>Streptosporangiales</taxon>
        <taxon>Streptosporangiaceae</taxon>
        <taxon>Herbidospora</taxon>
    </lineage>
</organism>
<evidence type="ECO:0000256" key="1">
    <source>
        <dbReference type="SAM" id="Phobius"/>
    </source>
</evidence>